<evidence type="ECO:0000313" key="10">
    <source>
        <dbReference type="Proteomes" id="UP000187203"/>
    </source>
</evidence>
<dbReference type="AlphaFoldDB" id="A0A1R3HC37"/>
<evidence type="ECO:0000313" key="9">
    <source>
        <dbReference type="EMBL" id="OMO67911.1"/>
    </source>
</evidence>
<organism evidence="9 10">
    <name type="scientific">Corchorus olitorius</name>
    <dbReference type="NCBI Taxonomy" id="93759"/>
    <lineage>
        <taxon>Eukaryota</taxon>
        <taxon>Viridiplantae</taxon>
        <taxon>Streptophyta</taxon>
        <taxon>Embryophyta</taxon>
        <taxon>Tracheophyta</taxon>
        <taxon>Spermatophyta</taxon>
        <taxon>Magnoliopsida</taxon>
        <taxon>eudicotyledons</taxon>
        <taxon>Gunneridae</taxon>
        <taxon>Pentapetalae</taxon>
        <taxon>rosids</taxon>
        <taxon>malvids</taxon>
        <taxon>Malvales</taxon>
        <taxon>Malvaceae</taxon>
        <taxon>Grewioideae</taxon>
        <taxon>Apeibeae</taxon>
        <taxon>Corchorus</taxon>
    </lineage>
</organism>
<sequence length="217" mass="24479">MGKFRSVNHHAFLFFFRHLMVDSGMGFLLARVIPAVSAVMGTKKLPYPVRVFDIVHCARCRVPCHIEGGKLLLELNRVLRPGGYFVCSATLVYQKIPEDVEIWKAMAELTKVMCWELVNKTSKDAVNNVAVATFRKPTSNECYEQRSQQEPPLCPESDDPNASCKRWETLLSCKAYANKVKANVVALGNYLMNKILLPVVALGEYLMSNVSSRWHVV</sequence>
<evidence type="ECO:0000256" key="8">
    <source>
        <dbReference type="RuleBase" id="RU366043"/>
    </source>
</evidence>
<keyword evidence="3 8" id="KW-0489">Methyltransferase</keyword>
<feature type="transmembrane region" description="Helical" evidence="8">
    <location>
        <begin position="12"/>
        <end position="33"/>
    </location>
</feature>
<comment type="similarity">
    <text evidence="2 8">Belongs to the methyltransferase superfamily.</text>
</comment>
<dbReference type="PANTHER" id="PTHR10108:SF1130">
    <property type="entry name" value="METHYLTRANSFERASE PMT26-RELATED"/>
    <property type="match status" value="1"/>
</dbReference>
<accession>A0A1R3HC37</accession>
<dbReference type="SUPFAM" id="SSF53335">
    <property type="entry name" value="S-adenosyl-L-methionine-dependent methyltransferases"/>
    <property type="match status" value="1"/>
</dbReference>
<evidence type="ECO:0000256" key="3">
    <source>
        <dbReference type="ARBA" id="ARBA00022603"/>
    </source>
</evidence>
<dbReference type="GO" id="GO:0032259">
    <property type="term" value="P:methylation"/>
    <property type="evidence" value="ECO:0007669"/>
    <property type="project" value="UniProtKB-KW"/>
</dbReference>
<evidence type="ECO:0000256" key="4">
    <source>
        <dbReference type="ARBA" id="ARBA00022679"/>
    </source>
</evidence>
<evidence type="ECO:0000256" key="1">
    <source>
        <dbReference type="ARBA" id="ARBA00004606"/>
    </source>
</evidence>
<dbReference type="STRING" id="93759.A0A1R3HC37"/>
<dbReference type="InterPro" id="IPR029063">
    <property type="entry name" value="SAM-dependent_MTases_sf"/>
</dbReference>
<dbReference type="Proteomes" id="UP000187203">
    <property type="component" value="Unassembled WGS sequence"/>
</dbReference>
<dbReference type="GO" id="GO:0016020">
    <property type="term" value="C:membrane"/>
    <property type="evidence" value="ECO:0007669"/>
    <property type="project" value="UniProtKB-SubCell"/>
</dbReference>
<gene>
    <name evidence="9" type="ORF">COLO4_29969</name>
</gene>
<keyword evidence="8" id="KW-1133">Transmembrane helix</keyword>
<dbReference type="GO" id="GO:0008168">
    <property type="term" value="F:methyltransferase activity"/>
    <property type="evidence" value="ECO:0007669"/>
    <property type="project" value="UniProtKB-UniRule"/>
</dbReference>
<reference evidence="10" key="1">
    <citation type="submission" date="2013-09" db="EMBL/GenBank/DDBJ databases">
        <title>Corchorus olitorius genome sequencing.</title>
        <authorList>
            <person name="Alam M."/>
            <person name="Haque M.S."/>
            <person name="Islam M.S."/>
            <person name="Emdad E.M."/>
            <person name="Islam M.M."/>
            <person name="Ahmed B."/>
            <person name="Halim A."/>
            <person name="Hossen Q.M.M."/>
            <person name="Hossain M.Z."/>
            <person name="Ahmed R."/>
            <person name="Khan M.M."/>
            <person name="Islam R."/>
            <person name="Rashid M.M."/>
            <person name="Khan S.A."/>
            <person name="Rahman M.S."/>
            <person name="Alam M."/>
            <person name="Yahiya A.S."/>
            <person name="Khan M.S."/>
            <person name="Azam M.S."/>
            <person name="Haque T."/>
            <person name="Lashkar M.Z.H."/>
            <person name="Akhand A.I."/>
            <person name="Morshed G."/>
            <person name="Roy S."/>
            <person name="Uddin K.S."/>
            <person name="Rabeya T."/>
            <person name="Hossain A.S."/>
            <person name="Chowdhury A."/>
            <person name="Snigdha A.R."/>
            <person name="Mortoza M.S."/>
            <person name="Matin S.A."/>
            <person name="Hoque S.M.E."/>
            <person name="Islam M.K."/>
            <person name="Roy D.K."/>
            <person name="Haider R."/>
            <person name="Moosa M.M."/>
            <person name="Elias S.M."/>
            <person name="Hasan A.M."/>
            <person name="Jahan S."/>
            <person name="Shafiuddin M."/>
            <person name="Mahmood N."/>
            <person name="Shommy N.S."/>
        </authorList>
    </citation>
    <scope>NUCLEOTIDE SEQUENCE [LARGE SCALE GENOMIC DNA]</scope>
    <source>
        <strain evidence="10">cv. O-4</strain>
    </source>
</reference>
<keyword evidence="6 8" id="KW-0325">Glycoprotein</keyword>
<evidence type="ECO:0000256" key="2">
    <source>
        <dbReference type="ARBA" id="ARBA00008361"/>
    </source>
</evidence>
<dbReference type="Pfam" id="PF03141">
    <property type="entry name" value="Methyltransf_29"/>
    <property type="match status" value="1"/>
</dbReference>
<dbReference type="OrthoDB" id="1671556at2759"/>
<dbReference type="Gene3D" id="3.40.50.150">
    <property type="entry name" value="Vaccinia Virus protein VP39"/>
    <property type="match status" value="1"/>
</dbReference>
<keyword evidence="4 8" id="KW-0808">Transferase</keyword>
<keyword evidence="8" id="KW-0472">Membrane</keyword>
<keyword evidence="10" id="KW-1185">Reference proteome</keyword>
<comment type="subcellular location">
    <subcellularLocation>
        <location evidence="7">Endomembrane system</location>
        <topology evidence="7">Single-pass membrane protein</topology>
    </subcellularLocation>
    <subcellularLocation>
        <location evidence="1 8">Membrane</location>
        <topology evidence="1 8">Single-pass type II membrane protein</topology>
    </subcellularLocation>
</comment>
<proteinExistence type="inferred from homology"/>
<evidence type="ECO:0000256" key="7">
    <source>
        <dbReference type="ARBA" id="ARBA00037847"/>
    </source>
</evidence>
<dbReference type="PANTHER" id="PTHR10108">
    <property type="entry name" value="SAM-DEPENDENT METHYLTRANSFERASE"/>
    <property type="match status" value="1"/>
</dbReference>
<evidence type="ECO:0000256" key="5">
    <source>
        <dbReference type="ARBA" id="ARBA00022968"/>
    </source>
</evidence>
<name>A0A1R3HC37_9ROSI</name>
<dbReference type="EMBL" id="AWUE01020512">
    <property type="protein sequence ID" value="OMO67911.1"/>
    <property type="molecule type" value="Genomic_DNA"/>
</dbReference>
<comment type="caution">
    <text evidence="9">The sequence shown here is derived from an EMBL/GenBank/DDBJ whole genome shotgun (WGS) entry which is preliminary data.</text>
</comment>
<dbReference type="GO" id="GO:0005802">
    <property type="term" value="C:trans-Golgi network"/>
    <property type="evidence" value="ECO:0007669"/>
    <property type="project" value="TreeGrafter"/>
</dbReference>
<dbReference type="GO" id="GO:0005768">
    <property type="term" value="C:endosome"/>
    <property type="evidence" value="ECO:0007669"/>
    <property type="project" value="TreeGrafter"/>
</dbReference>
<evidence type="ECO:0000256" key="6">
    <source>
        <dbReference type="ARBA" id="ARBA00023180"/>
    </source>
</evidence>
<dbReference type="EC" id="2.1.1.-" evidence="8"/>
<dbReference type="InterPro" id="IPR004159">
    <property type="entry name" value="Put_SAM_MeTrfase"/>
</dbReference>
<keyword evidence="5 8" id="KW-0735">Signal-anchor</keyword>
<protein>
    <recommendedName>
        <fullName evidence="8">Methyltransferase</fullName>
        <ecNumber evidence="8">2.1.1.-</ecNumber>
    </recommendedName>
</protein>
<keyword evidence="8" id="KW-0812">Transmembrane</keyword>